<name>A0A844XRD0_9SPHN</name>
<proteinExistence type="predicted"/>
<keyword evidence="2" id="KW-0808">Transferase</keyword>
<dbReference type="RefSeq" id="WP_160727673.1">
    <property type="nucleotide sequence ID" value="NZ_WTYC01000003.1"/>
</dbReference>
<dbReference type="InterPro" id="IPR045057">
    <property type="entry name" value="Gcn5-rel_NAT"/>
</dbReference>
<feature type="domain" description="N-acetyltransferase" evidence="1">
    <location>
        <begin position="11"/>
        <end position="98"/>
    </location>
</feature>
<protein>
    <submittedName>
        <fullName evidence="2">GNAT family N-acetyltransferase</fullName>
    </submittedName>
</protein>
<dbReference type="InterPro" id="IPR031165">
    <property type="entry name" value="GNAT_YJDJ"/>
</dbReference>
<dbReference type="Gene3D" id="3.40.630.30">
    <property type="match status" value="1"/>
</dbReference>
<dbReference type="PROSITE" id="PS51729">
    <property type="entry name" value="GNAT_YJDJ"/>
    <property type="match status" value="1"/>
</dbReference>
<dbReference type="EMBL" id="WTYC01000003">
    <property type="protein sequence ID" value="MXO48126.1"/>
    <property type="molecule type" value="Genomic_DNA"/>
</dbReference>
<dbReference type="PANTHER" id="PTHR31435:SF9">
    <property type="entry name" value="PROTEIN NATD1"/>
    <property type="match status" value="1"/>
</dbReference>
<dbReference type="InterPro" id="IPR016181">
    <property type="entry name" value="Acyl_CoA_acyltransferase"/>
</dbReference>
<dbReference type="Proteomes" id="UP000448199">
    <property type="component" value="Unassembled WGS sequence"/>
</dbReference>
<reference evidence="2 3" key="1">
    <citation type="submission" date="2019-12" db="EMBL/GenBank/DDBJ databases">
        <title>Genomic-based taxomic classification of the family Erythrobacteraceae.</title>
        <authorList>
            <person name="Xu L."/>
        </authorList>
    </citation>
    <scope>NUCLEOTIDE SEQUENCE [LARGE SCALE GENOMIC DNA]</scope>
    <source>
        <strain evidence="2 3">DSM 17792</strain>
    </source>
</reference>
<accession>A0A844XRD0</accession>
<sequence length="98" mass="11171">MGIAQIEIEHRDRVTHGDYIATIPGIESTAKLSWTERDGIRHAEHTYVPPSHRGKGVAEELVKAMIADARQQDFRIAPDCSYVARYFDRHQELAELRA</sequence>
<evidence type="ECO:0000259" key="1">
    <source>
        <dbReference type="PROSITE" id="PS51729"/>
    </source>
</evidence>
<dbReference type="PANTHER" id="PTHR31435">
    <property type="entry name" value="PROTEIN NATD1"/>
    <property type="match status" value="1"/>
</dbReference>
<organism evidence="2 3">
    <name type="scientific">Qipengyuania vulgaris</name>
    <dbReference type="NCBI Taxonomy" id="291985"/>
    <lineage>
        <taxon>Bacteria</taxon>
        <taxon>Pseudomonadati</taxon>
        <taxon>Pseudomonadota</taxon>
        <taxon>Alphaproteobacteria</taxon>
        <taxon>Sphingomonadales</taxon>
        <taxon>Erythrobacteraceae</taxon>
        <taxon>Qipengyuania</taxon>
    </lineage>
</organism>
<keyword evidence="3" id="KW-1185">Reference proteome</keyword>
<dbReference type="OrthoDB" id="9800945at2"/>
<dbReference type="CDD" id="cd04301">
    <property type="entry name" value="NAT_SF"/>
    <property type="match status" value="1"/>
</dbReference>
<gene>
    <name evidence="2" type="ORF">GRI69_07640</name>
</gene>
<evidence type="ECO:0000313" key="2">
    <source>
        <dbReference type="EMBL" id="MXO48126.1"/>
    </source>
</evidence>
<comment type="caution">
    <text evidence="2">The sequence shown here is derived from an EMBL/GenBank/DDBJ whole genome shotgun (WGS) entry which is preliminary data.</text>
</comment>
<dbReference type="GO" id="GO:0016740">
    <property type="term" value="F:transferase activity"/>
    <property type="evidence" value="ECO:0007669"/>
    <property type="project" value="UniProtKB-KW"/>
</dbReference>
<dbReference type="Pfam" id="PF14542">
    <property type="entry name" value="Acetyltransf_CG"/>
    <property type="match status" value="1"/>
</dbReference>
<dbReference type="AlphaFoldDB" id="A0A844XRD0"/>
<dbReference type="SUPFAM" id="SSF55729">
    <property type="entry name" value="Acyl-CoA N-acyltransferases (Nat)"/>
    <property type="match status" value="1"/>
</dbReference>
<evidence type="ECO:0000313" key="3">
    <source>
        <dbReference type="Proteomes" id="UP000448199"/>
    </source>
</evidence>